<dbReference type="InterPro" id="IPR042099">
    <property type="entry name" value="ANL_N_sf"/>
</dbReference>
<dbReference type="PANTHER" id="PTHR45527:SF1">
    <property type="entry name" value="FATTY ACID SYNTHASE"/>
    <property type="match status" value="1"/>
</dbReference>
<organism evidence="5 6">
    <name type="scientific">Actinokineospora guangxiensis</name>
    <dbReference type="NCBI Taxonomy" id="1490288"/>
    <lineage>
        <taxon>Bacteria</taxon>
        <taxon>Bacillati</taxon>
        <taxon>Actinomycetota</taxon>
        <taxon>Actinomycetes</taxon>
        <taxon>Pseudonocardiales</taxon>
        <taxon>Pseudonocardiaceae</taxon>
        <taxon>Actinokineospora</taxon>
    </lineage>
</organism>
<reference evidence="6" key="1">
    <citation type="journal article" date="2019" name="Int. J. Syst. Evol. Microbiol.">
        <title>The Global Catalogue of Microorganisms (GCM) 10K type strain sequencing project: providing services to taxonomists for standard genome sequencing and annotation.</title>
        <authorList>
            <consortium name="The Broad Institute Genomics Platform"/>
            <consortium name="The Broad Institute Genome Sequencing Center for Infectious Disease"/>
            <person name="Wu L."/>
            <person name="Ma J."/>
        </authorList>
    </citation>
    <scope>NUCLEOTIDE SEQUENCE [LARGE SCALE GENOMIC DNA]</scope>
    <source>
        <strain evidence="6">CCUG 59778</strain>
    </source>
</reference>
<comment type="caution">
    <text evidence="5">The sequence shown here is derived from an EMBL/GenBank/DDBJ whole genome shotgun (WGS) entry which is preliminary data.</text>
</comment>
<keyword evidence="3" id="KW-0597">Phosphoprotein</keyword>
<dbReference type="Gene3D" id="3.40.50.1820">
    <property type="entry name" value="alpha/beta hydrolase"/>
    <property type="match status" value="1"/>
</dbReference>
<keyword evidence="6" id="KW-1185">Reference proteome</keyword>
<dbReference type="Pfam" id="PF13193">
    <property type="entry name" value="AMP-binding_C"/>
    <property type="match status" value="1"/>
</dbReference>
<proteinExistence type="predicted"/>
<sequence length="791" mass="82974">MRAETEQLDRADLDRRSAELAAALGRRRIGAEDIVGLVMRRSADLVVAMIGVLRAGAAFVVVPPDEPARHREELLERCGVRTVLPGLAVSDRPAPPGPRPVDGSALAYICFTSGSTGRPKGVMISRDALANYIEFACRHYGLDDLAGQTSLLHTSPAFDLFLTSVLPPLVSGMVVEVMPGEGSRSLAARTAAAGVGLLKVTPSHLRGLVALGAPAPRAAVVVVGGEQFTGADVDYLRGGGGAPKVFNEYGPTEATVGCMVHDCDDRPLAGAVPIGRSISGMRERTLSREMLPLGGAGDGRDTELFLGGTGLARGYLGAPAATAERFLPDPDGPPGARLYRSGDLVSVSPRGELRFAGRVDEQLKVLGHRIEPQEVRERLLRHPGCRDAVVDAPTGDALRAVVVLARGATPEQLRDHIAETAPAHLVPAQVVAVPEIPLTANGKVDRAALDRMMTTSATPDSAGAEGADLDGEDPLRRDVASLFCDLLGRAEVDTTSSFFDLGGSSIAAIQLLARVEATFGAPVPPSRLHDDDPETGLPLISVDGLCGLIRAEPSVHRAGFVQLREGAGNGTAVLVHGAGGDFGGYRQLAELAPAGTRVIALQALRTHAVDQRDMAAIARFHASGLAASRPETPLRLIGWSFGGLLALEIARVLGELGLAVADLVVVDSFVPDGDETSSVAEAAADAAAEGVALLGLGENDPLPTHLRHAVDLYEDHLWALRGHRPSTVDIPVTVVHADAHGDEEIKRNEAAWADLAPGRTAFLTVGGDHHSVLHNRELADAVTRAWERNDD</sequence>
<dbReference type="PROSITE" id="PS00455">
    <property type="entry name" value="AMP_BINDING"/>
    <property type="match status" value="1"/>
</dbReference>
<evidence type="ECO:0000313" key="6">
    <source>
        <dbReference type="Proteomes" id="UP001596157"/>
    </source>
</evidence>
<dbReference type="InterPro" id="IPR045851">
    <property type="entry name" value="AMP-bd_C_sf"/>
</dbReference>
<name>A0ABW0EUG5_9PSEU</name>
<dbReference type="RefSeq" id="WP_378249930.1">
    <property type="nucleotide sequence ID" value="NZ_JBHSKF010000014.1"/>
</dbReference>
<dbReference type="Gene3D" id="3.40.50.12780">
    <property type="entry name" value="N-terminal domain of ligase-like"/>
    <property type="match status" value="1"/>
</dbReference>
<dbReference type="InterPro" id="IPR036736">
    <property type="entry name" value="ACP-like_sf"/>
</dbReference>
<dbReference type="SUPFAM" id="SSF47336">
    <property type="entry name" value="ACP-like"/>
    <property type="match status" value="1"/>
</dbReference>
<dbReference type="Gene3D" id="3.30.300.30">
    <property type="match status" value="1"/>
</dbReference>
<dbReference type="InterPro" id="IPR001031">
    <property type="entry name" value="Thioesterase"/>
</dbReference>
<dbReference type="EMBL" id="JBHSKF010000014">
    <property type="protein sequence ID" value="MFC5290058.1"/>
    <property type="molecule type" value="Genomic_DNA"/>
</dbReference>
<dbReference type="InterPro" id="IPR009081">
    <property type="entry name" value="PP-bd_ACP"/>
</dbReference>
<evidence type="ECO:0000259" key="4">
    <source>
        <dbReference type="PROSITE" id="PS50075"/>
    </source>
</evidence>
<protein>
    <submittedName>
        <fullName evidence="5">AMP-binding protein</fullName>
    </submittedName>
</protein>
<dbReference type="CDD" id="cd05930">
    <property type="entry name" value="A_NRPS"/>
    <property type="match status" value="1"/>
</dbReference>
<evidence type="ECO:0000256" key="3">
    <source>
        <dbReference type="ARBA" id="ARBA00022553"/>
    </source>
</evidence>
<evidence type="ECO:0000256" key="2">
    <source>
        <dbReference type="ARBA" id="ARBA00022450"/>
    </source>
</evidence>
<dbReference type="SUPFAM" id="SSF53474">
    <property type="entry name" value="alpha/beta-Hydrolases"/>
    <property type="match status" value="1"/>
</dbReference>
<comment type="cofactor">
    <cofactor evidence="1">
        <name>pantetheine 4'-phosphate</name>
        <dbReference type="ChEBI" id="CHEBI:47942"/>
    </cofactor>
</comment>
<dbReference type="PROSITE" id="PS50075">
    <property type="entry name" value="CARRIER"/>
    <property type="match status" value="1"/>
</dbReference>
<dbReference type="InterPro" id="IPR025110">
    <property type="entry name" value="AMP-bd_C"/>
</dbReference>
<dbReference type="Pfam" id="PF00550">
    <property type="entry name" value="PP-binding"/>
    <property type="match status" value="1"/>
</dbReference>
<dbReference type="InterPro" id="IPR006162">
    <property type="entry name" value="Ppantetheine_attach_site"/>
</dbReference>
<dbReference type="InterPro" id="IPR029058">
    <property type="entry name" value="AB_hydrolase_fold"/>
</dbReference>
<keyword evidence="2" id="KW-0596">Phosphopantetheine</keyword>
<dbReference type="PROSITE" id="PS00012">
    <property type="entry name" value="PHOSPHOPANTETHEINE"/>
    <property type="match status" value="1"/>
</dbReference>
<dbReference type="Pfam" id="PF00501">
    <property type="entry name" value="AMP-binding"/>
    <property type="match status" value="1"/>
</dbReference>
<dbReference type="InterPro" id="IPR020845">
    <property type="entry name" value="AMP-binding_CS"/>
</dbReference>
<accession>A0ABW0EUG5</accession>
<feature type="domain" description="Carrier" evidence="4">
    <location>
        <begin position="470"/>
        <end position="553"/>
    </location>
</feature>
<evidence type="ECO:0000313" key="5">
    <source>
        <dbReference type="EMBL" id="MFC5290058.1"/>
    </source>
</evidence>
<dbReference type="Gene3D" id="1.10.1200.10">
    <property type="entry name" value="ACP-like"/>
    <property type="match status" value="1"/>
</dbReference>
<dbReference type="InterPro" id="IPR000873">
    <property type="entry name" value="AMP-dep_synth/lig_dom"/>
</dbReference>
<dbReference type="Proteomes" id="UP001596157">
    <property type="component" value="Unassembled WGS sequence"/>
</dbReference>
<dbReference type="InterPro" id="IPR020806">
    <property type="entry name" value="PKS_PP-bd"/>
</dbReference>
<gene>
    <name evidence="5" type="ORF">ACFPM7_23640</name>
</gene>
<dbReference type="SMART" id="SM00823">
    <property type="entry name" value="PKS_PP"/>
    <property type="match status" value="1"/>
</dbReference>
<dbReference type="Pfam" id="PF00975">
    <property type="entry name" value="Thioesterase"/>
    <property type="match status" value="1"/>
</dbReference>
<dbReference type="SUPFAM" id="SSF56801">
    <property type="entry name" value="Acetyl-CoA synthetase-like"/>
    <property type="match status" value="1"/>
</dbReference>
<evidence type="ECO:0000256" key="1">
    <source>
        <dbReference type="ARBA" id="ARBA00001957"/>
    </source>
</evidence>
<dbReference type="PANTHER" id="PTHR45527">
    <property type="entry name" value="NONRIBOSOMAL PEPTIDE SYNTHETASE"/>
    <property type="match status" value="1"/>
</dbReference>